<evidence type="ECO:0000259" key="2">
    <source>
        <dbReference type="Pfam" id="PF01361"/>
    </source>
</evidence>
<gene>
    <name evidence="3" type="primary">praC</name>
    <name evidence="3" type="ORF">NO2_0240</name>
</gene>
<evidence type="ECO:0000256" key="1">
    <source>
        <dbReference type="ARBA" id="ARBA00023235"/>
    </source>
</evidence>
<dbReference type="InterPro" id="IPR014347">
    <property type="entry name" value="Tautomerase/MIF_sf"/>
</dbReference>
<protein>
    <submittedName>
        <fullName evidence="3">4-oxalocrotonate tautomerase</fullName>
    </submittedName>
</protein>
<dbReference type="InterPro" id="IPR004370">
    <property type="entry name" value="4-OT-like_dom"/>
</dbReference>
<proteinExistence type="predicted"/>
<reference evidence="3 4" key="1">
    <citation type="journal article" date="2019" name="ISME J.">
        <title>Genome analyses of uncultured TG2/ZB3 bacteria in 'Margulisbacteria' specifically attached to ectosymbiotic spirochetes of protists in the termite gut.</title>
        <authorList>
            <person name="Utami Y.D."/>
            <person name="Kuwahara H."/>
            <person name="Igai K."/>
            <person name="Murakami T."/>
            <person name="Sugaya K."/>
            <person name="Morikawa T."/>
            <person name="Nagura Y."/>
            <person name="Yuki M."/>
            <person name="Deevong P."/>
            <person name="Inoue T."/>
            <person name="Kihara K."/>
            <person name="Lo N."/>
            <person name="Yamada A."/>
            <person name="Ohkuma M."/>
            <person name="Hongoh Y."/>
        </authorList>
    </citation>
    <scope>NUCLEOTIDE SEQUENCE [LARGE SCALE GENOMIC DNA]</scope>
    <source>
        <strain evidence="3">NkOx7-02</strain>
    </source>
</reference>
<name>A0A388TEV8_9BACT</name>
<organism evidence="3 4">
    <name type="scientific">Candidatus Termititenax persephonae</name>
    <dbReference type="NCBI Taxonomy" id="2218525"/>
    <lineage>
        <taxon>Bacteria</taxon>
        <taxon>Bacillati</taxon>
        <taxon>Candidatus Margulisiibacteriota</taxon>
        <taxon>Candidatus Termititenacia</taxon>
        <taxon>Candidatus Termititenacales</taxon>
        <taxon>Candidatus Termititenacaceae</taxon>
        <taxon>Candidatus Termititenax</taxon>
    </lineage>
</organism>
<dbReference type="GO" id="GO:0016853">
    <property type="term" value="F:isomerase activity"/>
    <property type="evidence" value="ECO:0007669"/>
    <property type="project" value="UniProtKB-KW"/>
</dbReference>
<keyword evidence="4" id="KW-1185">Reference proteome</keyword>
<accession>A0A388TEV8</accession>
<evidence type="ECO:0000313" key="3">
    <source>
        <dbReference type="EMBL" id="GBR75580.1"/>
    </source>
</evidence>
<feature type="domain" description="4-oxalocrotonate tautomerase-like" evidence="2">
    <location>
        <begin position="2"/>
        <end position="59"/>
    </location>
</feature>
<keyword evidence="1" id="KW-0413">Isomerase</keyword>
<dbReference type="AlphaFoldDB" id="A0A388TEV8"/>
<comment type="caution">
    <text evidence="3">The sequence shown here is derived from an EMBL/GenBank/DDBJ whole genome shotgun (WGS) entry which is preliminary data.</text>
</comment>
<dbReference type="Pfam" id="PF01361">
    <property type="entry name" value="Tautomerase"/>
    <property type="match status" value="1"/>
</dbReference>
<dbReference type="Gene3D" id="3.30.429.10">
    <property type="entry name" value="Macrophage Migration Inhibitory Factor"/>
    <property type="match status" value="1"/>
</dbReference>
<evidence type="ECO:0000313" key="4">
    <source>
        <dbReference type="Proteomes" id="UP000275925"/>
    </source>
</evidence>
<sequence>MPVVNIQWVKGRSKAQKQKIAAELEQLLIKEAGCRAGDTYVIFQDIAKEDFAVGGKLFG</sequence>
<dbReference type="EMBL" id="BGZO01000004">
    <property type="protein sequence ID" value="GBR75580.1"/>
    <property type="molecule type" value="Genomic_DNA"/>
</dbReference>
<dbReference type="SUPFAM" id="SSF55331">
    <property type="entry name" value="Tautomerase/MIF"/>
    <property type="match status" value="1"/>
</dbReference>
<dbReference type="Proteomes" id="UP000275925">
    <property type="component" value="Unassembled WGS sequence"/>
</dbReference>